<dbReference type="PANTHER" id="PTHR47331:SF1">
    <property type="entry name" value="GAG-LIKE PROTEIN"/>
    <property type="match status" value="1"/>
</dbReference>
<dbReference type="GO" id="GO:0003676">
    <property type="term" value="F:nucleic acid binding"/>
    <property type="evidence" value="ECO:0007669"/>
    <property type="project" value="InterPro"/>
</dbReference>
<dbReference type="Pfam" id="PF00406">
    <property type="entry name" value="ADK"/>
    <property type="match status" value="1"/>
</dbReference>
<accession>A0A151XBE6</accession>
<evidence type="ECO:0000259" key="1">
    <source>
        <dbReference type="Pfam" id="PF18701"/>
    </source>
</evidence>
<dbReference type="InterPro" id="IPR036397">
    <property type="entry name" value="RNaseH_sf"/>
</dbReference>
<keyword evidence="3" id="KW-1185">Reference proteome</keyword>
<organism evidence="2 3">
    <name type="scientific">Mycetomoellerius zeteki</name>
    <dbReference type="NCBI Taxonomy" id="64791"/>
    <lineage>
        <taxon>Eukaryota</taxon>
        <taxon>Metazoa</taxon>
        <taxon>Ecdysozoa</taxon>
        <taxon>Arthropoda</taxon>
        <taxon>Hexapoda</taxon>
        <taxon>Insecta</taxon>
        <taxon>Pterygota</taxon>
        <taxon>Neoptera</taxon>
        <taxon>Endopterygota</taxon>
        <taxon>Hymenoptera</taxon>
        <taxon>Apocrita</taxon>
        <taxon>Aculeata</taxon>
        <taxon>Formicoidea</taxon>
        <taxon>Formicidae</taxon>
        <taxon>Myrmicinae</taxon>
        <taxon>Mycetomoellerius</taxon>
    </lineage>
</organism>
<proteinExistence type="predicted"/>
<dbReference type="PANTHER" id="PTHR47331">
    <property type="entry name" value="PHD-TYPE DOMAIN-CONTAINING PROTEIN"/>
    <property type="match status" value="1"/>
</dbReference>
<dbReference type="GO" id="GO:0016301">
    <property type="term" value="F:kinase activity"/>
    <property type="evidence" value="ECO:0007669"/>
    <property type="project" value="UniProtKB-KW"/>
</dbReference>
<protein>
    <submittedName>
        <fullName evidence="2">Putative adenylate kinase-like protein C9orf98</fullName>
    </submittedName>
</protein>
<dbReference type="CDD" id="cd22979">
    <property type="entry name" value="DD_AK8"/>
    <property type="match status" value="1"/>
</dbReference>
<dbReference type="Proteomes" id="UP000075809">
    <property type="component" value="Unassembled WGS sequence"/>
</dbReference>
<dbReference type="Gene3D" id="3.30.420.10">
    <property type="entry name" value="Ribonuclease H-like superfamily/Ribonuclease H"/>
    <property type="match status" value="1"/>
</dbReference>
<dbReference type="SUPFAM" id="SSF52540">
    <property type="entry name" value="P-loop containing nucleoside triphosphate hydrolases"/>
    <property type="match status" value="1"/>
</dbReference>
<evidence type="ECO:0000313" key="3">
    <source>
        <dbReference type="Proteomes" id="UP000075809"/>
    </source>
</evidence>
<keyword evidence="2" id="KW-0808">Transferase</keyword>
<sequence>MSNFEEATGQLSIIPPDFVPYMEKHRLYEFFYELVTQLLIQQPEDPIVFIKQSVQHIVHKRDIPRVILIAPPSFDKMTLAKILQKKTGICPVTLEDLYAATENMCCCYDANEIAERMKKMLMSGILHESGWILIDIPRNKKEARAMQYVGIIPTHVIQIISSSVEDETQEKKDIRQCDYRRSLRGLRDAYANLLIEVEAGIKTIQELGKDCATLMKIRKHYGAPSLFRVVLIGSRGSDHHSLAKHVSESFNLVHVDFNNILEEACLRETALGEMLQMCDHRCAQKVKSEARVQIIERYVLGSDCLKRGWILTSYPKTVEEFKLLDMISTPPNRVIVLKIDVQTYRERLLNHECNFPTESKHELSSCESSMTDPDYKLDVHSNNYKDIIEQDMLIGAEIFWTILCVGQIRYSKTLPILQKTHFGWVISGYTPNVTINSMPSINCHAIVSDDTGFSLNDLLMVGSTLQEDLFSILVRFRIFRIAITADVSKMYRQVLVNPDQTSLQRIVWRNKIDQPIKTYELMTVFYSRLTKLIRIVAYIVRFSRNTMPARKAAKRLQASSKKVMNEIEPITQEEQAHVSLLLVKLIQGKHFAEELKSLAKQKLISKRSRILKLSPFEDEAGILRVGHLKASSQSFATKYLILLSDHSNTTASIGIKWQFIPPRAPHHGGLWEATVKAAKRHLVKVTKDAHLKWEKLETLLIILIEDNTPPLSWRMGRVEEIHSGEDEVTRTATVRIALGKYKCPITRLCLLPTEGPTSDHS</sequence>
<dbReference type="Gene3D" id="3.40.50.300">
    <property type="entry name" value="P-loop containing nucleotide triphosphate hydrolases"/>
    <property type="match status" value="2"/>
</dbReference>
<dbReference type="EMBL" id="KQ982335">
    <property type="protein sequence ID" value="KYQ57664.1"/>
    <property type="molecule type" value="Genomic_DNA"/>
</dbReference>
<name>A0A151XBE6_9HYME</name>
<gene>
    <name evidence="2" type="ORF">ALC60_03626</name>
</gene>
<dbReference type="Pfam" id="PF18701">
    <property type="entry name" value="DUF5641"/>
    <property type="match status" value="1"/>
</dbReference>
<feature type="domain" description="DUF5641" evidence="1">
    <location>
        <begin position="698"/>
        <end position="751"/>
    </location>
</feature>
<dbReference type="InterPro" id="IPR027417">
    <property type="entry name" value="P-loop_NTPase"/>
</dbReference>
<reference evidence="2 3" key="1">
    <citation type="submission" date="2015-09" db="EMBL/GenBank/DDBJ databases">
        <title>Trachymyrmex zeteki WGS genome.</title>
        <authorList>
            <person name="Nygaard S."/>
            <person name="Hu H."/>
            <person name="Boomsma J."/>
            <person name="Zhang G."/>
        </authorList>
    </citation>
    <scope>NUCLEOTIDE SEQUENCE [LARGE SCALE GENOMIC DNA]</scope>
    <source>
        <strain evidence="2">Tzet28-1</strain>
        <tissue evidence="2">Whole body</tissue>
    </source>
</reference>
<dbReference type="InterPro" id="IPR040676">
    <property type="entry name" value="DUF5641"/>
</dbReference>
<dbReference type="AlphaFoldDB" id="A0A151XBE6"/>
<evidence type="ECO:0000313" key="2">
    <source>
        <dbReference type="EMBL" id="KYQ57664.1"/>
    </source>
</evidence>
<dbReference type="STRING" id="64791.A0A151XBE6"/>
<keyword evidence="2" id="KW-0418">Kinase</keyword>